<evidence type="ECO:0000256" key="2">
    <source>
        <dbReference type="SAM" id="SignalP"/>
    </source>
</evidence>
<dbReference type="Pfam" id="PF03640">
    <property type="entry name" value="Lipoprotein_15"/>
    <property type="match status" value="2"/>
</dbReference>
<dbReference type="EMBL" id="JBHTAJ010000112">
    <property type="protein sequence ID" value="MFC7184655.1"/>
    <property type="molecule type" value="Genomic_DNA"/>
</dbReference>
<dbReference type="InterPro" id="IPR005297">
    <property type="entry name" value="Lipoprotein_repeat"/>
</dbReference>
<dbReference type="InterPro" id="IPR006311">
    <property type="entry name" value="TAT_signal"/>
</dbReference>
<accession>A0ABW2G540</accession>
<evidence type="ECO:0000313" key="4">
    <source>
        <dbReference type="Proteomes" id="UP001596435"/>
    </source>
</evidence>
<feature type="chain" id="PRO_5046557693" description="Lipoprotein" evidence="2">
    <location>
        <begin position="19"/>
        <end position="200"/>
    </location>
</feature>
<reference evidence="4" key="1">
    <citation type="journal article" date="2019" name="Int. J. Syst. Evol. Microbiol.">
        <title>The Global Catalogue of Microorganisms (GCM) 10K type strain sequencing project: providing services to taxonomists for standard genome sequencing and annotation.</title>
        <authorList>
            <consortium name="The Broad Institute Genomics Platform"/>
            <consortium name="The Broad Institute Genome Sequencing Center for Infectious Disease"/>
            <person name="Wu L."/>
            <person name="Ma J."/>
        </authorList>
    </citation>
    <scope>NUCLEOTIDE SEQUENCE [LARGE SCALE GENOMIC DNA]</scope>
    <source>
        <strain evidence="4">CGMCC 1.12859</strain>
    </source>
</reference>
<organism evidence="3 4">
    <name type="scientific">Kitasatospora paranensis</name>
    <dbReference type="NCBI Taxonomy" id="258053"/>
    <lineage>
        <taxon>Bacteria</taxon>
        <taxon>Bacillati</taxon>
        <taxon>Actinomycetota</taxon>
        <taxon>Actinomycetes</taxon>
        <taxon>Kitasatosporales</taxon>
        <taxon>Streptomycetaceae</taxon>
        <taxon>Kitasatospora</taxon>
    </lineage>
</organism>
<keyword evidence="4" id="KW-1185">Reference proteome</keyword>
<dbReference type="PROSITE" id="PS51318">
    <property type="entry name" value="TAT"/>
    <property type="match status" value="1"/>
</dbReference>
<feature type="compositionally biased region" description="Gly residues" evidence="1">
    <location>
        <begin position="188"/>
        <end position="200"/>
    </location>
</feature>
<evidence type="ECO:0008006" key="5">
    <source>
        <dbReference type="Google" id="ProtNLM"/>
    </source>
</evidence>
<gene>
    <name evidence="3" type="ORF">ACFQMG_34400</name>
</gene>
<comment type="caution">
    <text evidence="3">The sequence shown here is derived from an EMBL/GenBank/DDBJ whole genome shotgun (WGS) entry which is preliminary data.</text>
</comment>
<dbReference type="PANTHER" id="PTHR39335:SF1">
    <property type="entry name" value="BLL4220 PROTEIN"/>
    <property type="match status" value="1"/>
</dbReference>
<feature type="signal peptide" evidence="2">
    <location>
        <begin position="1"/>
        <end position="18"/>
    </location>
</feature>
<evidence type="ECO:0000256" key="1">
    <source>
        <dbReference type="SAM" id="MobiDB-lite"/>
    </source>
</evidence>
<feature type="compositionally biased region" description="Low complexity" evidence="1">
    <location>
        <begin position="32"/>
        <end position="51"/>
    </location>
</feature>
<protein>
    <recommendedName>
        <fullName evidence="5">Lipoprotein</fullName>
    </recommendedName>
</protein>
<proteinExistence type="predicted"/>
<feature type="region of interest" description="Disordered" evidence="1">
    <location>
        <begin position="181"/>
        <end position="200"/>
    </location>
</feature>
<dbReference type="RefSeq" id="WP_380232862.1">
    <property type="nucleotide sequence ID" value="NZ_JBHSVH010000002.1"/>
</dbReference>
<name>A0ABW2G540_9ACTN</name>
<dbReference type="PANTHER" id="PTHR39335">
    <property type="entry name" value="BLL4220 PROTEIN"/>
    <property type="match status" value="1"/>
</dbReference>
<feature type="region of interest" description="Disordered" evidence="1">
    <location>
        <begin position="32"/>
        <end position="62"/>
    </location>
</feature>
<evidence type="ECO:0000313" key="3">
    <source>
        <dbReference type="EMBL" id="MFC7184655.1"/>
    </source>
</evidence>
<keyword evidence="2" id="KW-0732">Signal</keyword>
<dbReference type="PROSITE" id="PS51257">
    <property type="entry name" value="PROKAR_LIPOPROTEIN"/>
    <property type="match status" value="1"/>
</dbReference>
<sequence length="200" mass="19212">MTVSRRAALFAASGAAVAALVAGCGSSGSSGSGSAASTVPAAPSAPSSGSGTATGSGTGQSTGATVLKTASSAYGTIVTDGNGFTLYRFDHDTASPPASNCNGGCATLWPPVVATGGTPQLKGIDAKLVSTVTRADGTRQVTLNGWPLYRYSQDSKPGDTKGQGFGGIWFVTAPNGSKITAAASPSGGSSGGSSGGGYGY</sequence>
<dbReference type="Proteomes" id="UP001596435">
    <property type="component" value="Unassembled WGS sequence"/>
</dbReference>